<keyword evidence="1" id="KW-0966">Cell projection</keyword>
<name>A0A4Z2DWX5_SCHJA</name>
<gene>
    <name evidence="1" type="ORF">EWB00_002953</name>
</gene>
<sequence>MLKDKSRPINKEYLNFSDKEIYCCLKKNYQDLRPVELNSWINASSYFIFKCKEISFPKMLVFLYRLKAVINYYFINNSLISDEMKKFYLQVFIENIKYITSFKMLEYFTSIGVYDVKLSFIHCVVSKQRELLLGITRDLKCFDLARIDSINFLKLFHNFRANGYFDLLLSQLLWMYFFISRWLSHNPTRLLDMKFHISVTTSKVLDYSGYSDASEALARKSLVDFAELLHLRNQENYFAPNTSASIFHVAAVELSCLVFKRSVFESRKRPQGYLRPKVKVEFATLLQHSWPRTITERYLNQLTSNSSAQILAILESLSLRPGARRSLITPKPAVDSSDWEMSDVYTELFIAALELIYPNSSKRLIPNFLSGIHVVRKIPPDENKNSDGVINHTIALNELKFLRWTQLDLVYYQYHYHDITGDFEINQDLSSESSTTVTNASCTIDSLMKLIQIYFACGQYDIFDLISRETLHVFKDKLTNLIKQQSPKECVLYVQAQIDILELLRALYSTHSLKKVLSKNETLEDVQEISATTLCKSSIKQHNTTILPMDITDSDKEVNSTRLMQRGTSILGFLPKGIIKLVQKLDSFIRKKDELQISMYDAGTFVDTIVVLWEYCHTICQKLFIQSKLNTEYFSTIEMKLIGLLYLLNLIKSVLELFIIEVADGFMSCNLTIYVMWIIEIFEQKLFFHHDSKKESTQILHLSSTTIKFLLDALTLQLKSDDVYEPHENEKSTLCMIDLWTGIWNKVMDMINWSRNIISKRMTFLQINQPQNSEIKSLSELQVELLWFEHTVRWKLRNLECLTWRDSNEVPKEKLDKKIEQMDENSLKQCGRNTISKAFYYCLRAEYEINDETAMKYFQIAEKLLLSKWPCEFDSIGSADITTYQHSSDLHKKIPENEIRQCDRPPPPTVITKCETSMIFKTQKWNPSSGEQVHFYALYGKQTFVSNQKVHITDNKLPNSGIMVVCNNGFSVLNATDLVPNEEYVFAVVAYDEKGQPLGSYKHGLGQSTKPILACSSLCLYTALCHLIESTFRRKLFQCLKIQSINIIWEYLTQKCDTNDNDKPTRLTGLELKSANTFKCSNVLLKHLTTCILWHCSFYHTTENLSLNNFANSTYLLDKQIQKLHLCEKLIIGLELSAKLNDVQLLLDFANLIYETLSFNIEMSSVNSDYAKILLRSLTIILGVRKFSTKLTFLNESMSQKLTHLMIKFTFGLTQVFEAMNELKGVTVILKIVKAALNQLIKDMKPCPNQSVKKRISQGKVNSSYFTGRIKTIQYTDHIEEVNSAIKTIDAYNYLVTAKINPPRGELFGSEDQYQAIACIATKPIKAAIKDVMKFNRRTIFLQLVNIILERVQTNQITLIQPHLHEIRGWLNRRDQLLIKSCQSFETTDIMKMNDNMNATSLDKTKTAGFSTEMNHLCSLLSDYYSRKVRHMKLRNLCQEEWIQRSQFNLLQAQIEQNDLWEKWQPIIAQTEALEKMKQVEWFTYYSDHIIIDYDKSLTESLLNKSNKMTLRKSITNRDEKKVDKLIFNIPHRSTNAVYKTFQAINDYLGPINQERLCVTNNSDKRDKNQCPIMENGYESNEDSIDTNLVLTLKNDIRKMFVFIKRSTNLGYRAECWSRVYDAAKFCWNVTAMLSFLLSRLSIWCNRANIHKENDGKMEAKIKVSNKSPRKGLSTEIDKGTIQAWVCNISVLEIIDYLQQCTNRRALAEIAWSCWLMSADNILDLLSKIGYTDSDENTAAEFEYGTDLFNKQFVMFWRPEIINKQLNVDWNWLHCFMLKALEIICRASKWESLIYLGMKTVGIFGEHWAPCILPFVIFGQNQIMKRLNEQKITKTTADDISNLKPWEVDFRNPVSRSQMQLYSALYHYNAIQPKSDEAFKSNKNDIPNELGENTLVISLTSKQFLEFTNQIRTFKRVTHPWTQSTKVHASEKSNFNWIDFKEQESERKTSVQPKICMNEWLIPQSYLKEELSNSKSKSISETELSLYNIFVPLNSIILENELEEAERLHYSGIMNKLDQARLYQSLVRYQLLSFSQDETNQKKISDSCNCKFVLDLIELSDSVYQWSRNLLFATNLGQGLGRKDYENLIDHTIKLYNEALELITAYNNSLHEMMVRFELLRFHLEVDQIKRATHQASLIVDILFGQKSMLDNFDHLLNNYDVDNIMRRYSFKIIQKFGVSGCLLGALVMGLLSKDRLVSERQQYQRQMICAALFKLILHCSLPCAISDFDYYNNSVPTDSLKILKLDQIVANYCFDLNIIVNILQSTLDHLVTYEHYAEAFPIVYLFHYVGKELLKSTELEVKSKLFQIKCLIGTGALKQALLELCTVLQEQSNNNSTRDRHIALIDFNDSKMQDSLNTLLTCKVSKQTIYRWKFLLFCEIQLVRAEICYEIAKSIPCLPKKTSIENINPSPNHSKNQVTKTSGRKTKNQEINIIRLIYEMDNQTSINQSNFQAYLKELLYICGSDICQIIINNIHNESSFYLDCPSITIFVEAGILLAKLLTSQHQARSGSILMAYVLKYLQKLLTTMGSFEKCKSTNLSINLDQKSLTQQDFLNLWFRCRAELARCQLCEVDSRRLFKELPVTENYETPNENINLKSALDECKFMKSKKYLDEFSLLSNQLGFLRNKICDERVTNIMIEVFKFVKKCSQLHTNEILRESDTIVQEIFQNILTVNDDSVFMKLEERLNVLQSLQNVFINELNNCGEDIRNVSLFQHTVSEIRLPLHKNWKNLIQTGLRISLILLSLGDIISIHSIIPQTNYLKDNHQGCIRVLTLLDLKFGEIYEKALSVLSFCQYILSQLPPNSPCVESELMFVKGHLEMRLFLESKISWQSPSQSWLRSICISAYVTGDKLFQHRTEIMLAYFWQLVYIQSKCQHLVIKDEQHTTGDKSKILSSKKQLGDTKPSEVLKVDNLVGKFTQSAGICIWNILFMIDQFLSEGRQSSSSLSFKNTEVRHQFGQSNRNKSITSKLTKVELYRPQNSTNNSIYELEWSLMHQFDLVAQKCLDYTQILSPDSSEYELMNLSKHSTLFDEPFDYMKNQNYVSQYWNSVFNHHSIDFNERQLTSQKQELKKTDKIQLTMDTLKLYQSVLYENLLNTKQLCKRNEQNISDCCPNNSEENHKENEITNSLMRKLIISISPVPYYSQEAEYWSQRFTSLQNHLHELNGSVETEISNNLRKVINTTHVWFDQQLPENENLIQSYVSPYTLNFERQSGVSVENETKLKGSRLSKYLLIQTMNNFENDSSLNGCLSVLISCFSSKAKHETHLYQQRLILFDNIENFFKAIEQFNLMVVKYNATYVLYEREKANSNIKGTVSKSSYPKANDPENLNQSNQEFRNEFSSWLNSFDAILRNGKILHHTDKGEQFTFVIPNSAIQTIQPTDETFNSLKEIISWRYFGGSLVKSKLAEYITKLYRLTE</sequence>
<keyword evidence="2" id="KW-1185">Reference proteome</keyword>
<dbReference type="EMBL" id="SKCS01000019">
    <property type="protein sequence ID" value="TNN20888.1"/>
    <property type="molecule type" value="Genomic_DNA"/>
</dbReference>
<dbReference type="GO" id="GO:0060271">
    <property type="term" value="P:cilium assembly"/>
    <property type="evidence" value="ECO:0007669"/>
    <property type="project" value="TreeGrafter"/>
</dbReference>
<organism evidence="1 2">
    <name type="scientific">Schistosoma japonicum</name>
    <name type="common">Blood fluke</name>
    <dbReference type="NCBI Taxonomy" id="6182"/>
    <lineage>
        <taxon>Eukaryota</taxon>
        <taxon>Metazoa</taxon>
        <taxon>Spiralia</taxon>
        <taxon>Lophotrochozoa</taxon>
        <taxon>Platyhelminthes</taxon>
        <taxon>Trematoda</taxon>
        <taxon>Digenea</taxon>
        <taxon>Strigeidida</taxon>
        <taxon>Schistosomatoidea</taxon>
        <taxon>Schistosomatidae</taxon>
        <taxon>Schistosoma</taxon>
    </lineage>
</organism>
<dbReference type="STRING" id="6182.A0A4Z2DWX5"/>
<reference evidence="1 2" key="1">
    <citation type="submission" date="2019-03" db="EMBL/GenBank/DDBJ databases">
        <title>An improved genome assembly of the fluke Schistosoma japonicum.</title>
        <authorList>
            <person name="Hu W."/>
            <person name="Luo F."/>
            <person name="Yin M."/>
            <person name="Mo X."/>
            <person name="Sun C."/>
            <person name="Wu Q."/>
            <person name="Zhu B."/>
            <person name="Xiang M."/>
            <person name="Wang J."/>
            <person name="Wang Y."/>
            <person name="Zhang T."/>
            <person name="Xu B."/>
            <person name="Zheng H."/>
            <person name="Feng Z."/>
        </authorList>
    </citation>
    <scope>NUCLEOTIDE SEQUENCE [LARGE SCALE GENOMIC DNA]</scope>
    <source>
        <strain evidence="1">HuSjv2</strain>
        <tissue evidence="1">Worms</tissue>
    </source>
</reference>
<dbReference type="OrthoDB" id="2104158at2759"/>
<keyword evidence="1" id="KW-0969">Cilium</keyword>
<dbReference type="Pfam" id="PF14858">
    <property type="entry name" value="CFAP54_N"/>
    <property type="match status" value="1"/>
</dbReference>
<dbReference type="Proteomes" id="UP000311919">
    <property type="component" value="Unassembled WGS sequence"/>
</dbReference>
<dbReference type="PANTHER" id="PTHR33487:SF1">
    <property type="entry name" value="CILIA- AND FLAGELLA-ASSOCIATED PROTEIN 54"/>
    <property type="match status" value="1"/>
</dbReference>
<evidence type="ECO:0000313" key="2">
    <source>
        <dbReference type="Proteomes" id="UP000311919"/>
    </source>
</evidence>
<evidence type="ECO:0000313" key="1">
    <source>
        <dbReference type="EMBL" id="TNN20888.1"/>
    </source>
</evidence>
<accession>A0A4Z2DWX5</accession>
<comment type="caution">
    <text evidence="1">The sequence shown here is derived from an EMBL/GenBank/DDBJ whole genome shotgun (WGS) entry which is preliminary data.</text>
</comment>
<protein>
    <submittedName>
        <fullName evidence="1">Cilia-and flagella-associated protein</fullName>
    </submittedName>
</protein>
<dbReference type="InterPro" id="IPR027912">
    <property type="entry name" value="CFAP54"/>
</dbReference>
<dbReference type="PANTHER" id="PTHR33487">
    <property type="entry name" value="CILIA- AND FLAGELLA-ASSOCIATED PROTEIN 54"/>
    <property type="match status" value="1"/>
</dbReference>
<keyword evidence="1" id="KW-0282">Flagellum</keyword>
<proteinExistence type="predicted"/>